<dbReference type="InterPro" id="IPR011478">
    <property type="entry name" value="DUF1585"/>
</dbReference>
<name>A0A517PT92_9PLAN</name>
<keyword evidence="7" id="KW-1185">Reference proteome</keyword>
<proteinExistence type="predicted"/>
<evidence type="ECO:0000259" key="5">
    <source>
        <dbReference type="Pfam" id="PF07635"/>
    </source>
</evidence>
<dbReference type="InterPro" id="IPR013036">
    <property type="entry name" value="DUF1587"/>
</dbReference>
<dbReference type="Pfam" id="PF07624">
    <property type="entry name" value="PSD2"/>
    <property type="match status" value="1"/>
</dbReference>
<evidence type="ECO:0000259" key="1">
    <source>
        <dbReference type="Pfam" id="PF07624"/>
    </source>
</evidence>
<protein>
    <recommendedName>
        <fullName evidence="8">DUF1592 domain-containing protein</fullName>
    </recommendedName>
</protein>
<dbReference type="OrthoDB" id="175242at2"/>
<dbReference type="Pfam" id="PF07626">
    <property type="entry name" value="PSD3"/>
    <property type="match status" value="1"/>
</dbReference>
<dbReference type="AlphaFoldDB" id="A0A517PT92"/>
<dbReference type="Pfam" id="PF07631">
    <property type="entry name" value="PSD4"/>
    <property type="match status" value="1"/>
</dbReference>
<dbReference type="Pfam" id="PF07635">
    <property type="entry name" value="PSCyt1"/>
    <property type="match status" value="1"/>
</dbReference>
<dbReference type="EMBL" id="CP036266">
    <property type="protein sequence ID" value="QDT22592.1"/>
    <property type="molecule type" value="Genomic_DNA"/>
</dbReference>
<evidence type="ECO:0000313" key="6">
    <source>
        <dbReference type="EMBL" id="QDT22592.1"/>
    </source>
</evidence>
<evidence type="ECO:0000259" key="4">
    <source>
        <dbReference type="Pfam" id="PF07631"/>
    </source>
</evidence>
<dbReference type="InterPro" id="IPR011429">
    <property type="entry name" value="Cyt_c_Planctomycete-type"/>
</dbReference>
<feature type="domain" description="Cytochrome C Planctomycete-type" evidence="5">
    <location>
        <begin position="76"/>
        <end position="122"/>
    </location>
</feature>
<organism evidence="6 7">
    <name type="scientific">Gimesia chilikensis</name>
    <dbReference type="NCBI Taxonomy" id="2605989"/>
    <lineage>
        <taxon>Bacteria</taxon>
        <taxon>Pseudomonadati</taxon>
        <taxon>Planctomycetota</taxon>
        <taxon>Planctomycetia</taxon>
        <taxon>Planctomycetales</taxon>
        <taxon>Planctomycetaceae</taxon>
        <taxon>Gimesia</taxon>
    </lineage>
</organism>
<reference evidence="6 7" key="1">
    <citation type="submission" date="2019-02" db="EMBL/GenBank/DDBJ databases">
        <title>Deep-cultivation of Planctomycetes and their phenomic and genomic characterization uncovers novel biology.</title>
        <authorList>
            <person name="Wiegand S."/>
            <person name="Jogler M."/>
            <person name="Boedeker C."/>
            <person name="Pinto D."/>
            <person name="Vollmers J."/>
            <person name="Rivas-Marin E."/>
            <person name="Kohn T."/>
            <person name="Peeters S.H."/>
            <person name="Heuer A."/>
            <person name="Rast P."/>
            <person name="Oberbeckmann S."/>
            <person name="Bunk B."/>
            <person name="Jeske O."/>
            <person name="Meyerdierks A."/>
            <person name="Storesund J.E."/>
            <person name="Kallscheuer N."/>
            <person name="Luecker S."/>
            <person name="Lage O.M."/>
            <person name="Pohl T."/>
            <person name="Merkel B.J."/>
            <person name="Hornburger P."/>
            <person name="Mueller R.-W."/>
            <person name="Bruemmer F."/>
            <person name="Labrenz M."/>
            <person name="Spormann A.M."/>
            <person name="Op den Camp H."/>
            <person name="Overmann J."/>
            <person name="Amann R."/>
            <person name="Jetten M.S.M."/>
            <person name="Mascher T."/>
            <person name="Medema M.H."/>
            <person name="Devos D.P."/>
            <person name="Kaster A.-K."/>
            <person name="Ovreas L."/>
            <person name="Rohde M."/>
            <person name="Galperin M.Y."/>
            <person name="Jogler C."/>
        </authorList>
    </citation>
    <scope>NUCLEOTIDE SEQUENCE [LARGE SCALE GENOMIC DNA]</scope>
    <source>
        <strain evidence="6 7">HG66A1</strain>
    </source>
</reference>
<feature type="domain" description="DUF1585" evidence="1">
    <location>
        <begin position="814"/>
        <end position="887"/>
    </location>
</feature>
<sequence>MSVFLQYPESRVLPDRSPDHCDCAAGTRTLIDTAPRFARFLTWSVLILSAWCEAQATEAVQAGIGKNERALLKSTCVDCHSGEAAEAKLDLQQISFDLKDKTARHRWVQIYDRIAAGEMPPDPADLSAENRQALLKSLSSALLQVDQAEVSNHGRGPMRRLTRQEYEQNLRDLLQLPELDIRDMLPADRERLHCNKVAEVLDMSRIQLEAYLDAADAALRQAVASGVKPRPRKLERLPATRMFLTAQTFGEREAMFYAKDSKLVPLSMADLNRIRKENSHDPAMELAIFRSASWPYYGYPDQFKAVQPGTYRLRFSARAVRQLRDFSLKPAQSSIPTNFRARKRSGADVSGDVRATKEILDIQPEPAIYETTIRLKQNETFEYSLLGLPVPRAINPPNAPLYYDFPPRPEGGHPGVAFQWLEITGPLDSEVWPPPSHRRLFDELPIRSTQAGTLAVELVTEQPEQEARRLLRRFIKQAEREPTPEEVIQIYEQLVLGELKRGEPLAEALLSGYSALLCSGQYLYLPEPQQNSEQLPYAVASRLSHFLGNTCPDAELKSHVADGDLLQPMVLRSETERLLKAESSEAFVNNFTDYWLSLKDIRRDEPDARLYPEYRFDDYLIDSLALETRAFFRYLLEENLPITALVQTDFIFANDRLARHYDLPPLEGSRLRRVALPANSPYGGLITQGAILKVTANGTTTSPVIRGAWIMERIMGEPPPPPPPSVPAVEPDIRGAKTIRDQLAQHTRDPVCANCHARFDPVGFALENYDIMGAWRNRYRSLGQGEKVTGIDRAGHDYAYFIAGPVDAGGQLRDGRAFQNIQELKQLLVQNPRQLARNFLQQLTVYATGTPVRFSDRPVIESILDQCEPDQYRVRDLLLALVQSRIFLGTEPVAAAKGSES</sequence>
<evidence type="ECO:0008006" key="8">
    <source>
        <dbReference type="Google" id="ProtNLM"/>
    </source>
</evidence>
<dbReference type="Pfam" id="PF07627">
    <property type="entry name" value="PSCyt3"/>
    <property type="match status" value="1"/>
</dbReference>
<evidence type="ECO:0000259" key="3">
    <source>
        <dbReference type="Pfam" id="PF07627"/>
    </source>
</evidence>
<feature type="domain" description="DUF1587" evidence="2">
    <location>
        <begin position="159"/>
        <end position="223"/>
    </location>
</feature>
<gene>
    <name evidence="6" type="ORF">HG66A1_44000</name>
</gene>
<evidence type="ECO:0000313" key="7">
    <source>
        <dbReference type="Proteomes" id="UP000320421"/>
    </source>
</evidence>
<dbReference type="Proteomes" id="UP000320421">
    <property type="component" value="Chromosome"/>
</dbReference>
<accession>A0A517PT92</accession>
<evidence type="ECO:0000259" key="2">
    <source>
        <dbReference type="Pfam" id="PF07626"/>
    </source>
</evidence>
<feature type="domain" description="DUF1592" evidence="4">
    <location>
        <begin position="536"/>
        <end position="663"/>
    </location>
</feature>
<dbReference type="InterPro" id="IPR013039">
    <property type="entry name" value="DUF1588"/>
</dbReference>
<feature type="domain" description="DUF1588" evidence="3">
    <location>
        <begin position="683"/>
        <end position="778"/>
    </location>
</feature>
<dbReference type="RefSeq" id="WP_145188710.1">
    <property type="nucleotide sequence ID" value="NZ_CP036266.1"/>
</dbReference>
<dbReference type="InterPro" id="IPR013042">
    <property type="entry name" value="DUF1592"/>
</dbReference>